<proteinExistence type="predicted"/>
<protein>
    <recommendedName>
        <fullName evidence="1">Dynein heavy chain hydrolytic ATP-binding dynein motor region domain-containing protein</fullName>
    </recommendedName>
</protein>
<evidence type="ECO:0000259" key="1">
    <source>
        <dbReference type="Pfam" id="PF12774"/>
    </source>
</evidence>
<keyword evidence="3" id="KW-1185">Reference proteome</keyword>
<comment type="caution">
    <text evidence="2">The sequence shown here is derived from an EMBL/GenBank/DDBJ whole genome shotgun (WGS) entry which is preliminary data.</text>
</comment>
<dbReference type="GO" id="GO:0045505">
    <property type="term" value="F:dynein intermediate chain binding"/>
    <property type="evidence" value="ECO:0007669"/>
    <property type="project" value="InterPro"/>
</dbReference>
<dbReference type="GO" id="GO:0005524">
    <property type="term" value="F:ATP binding"/>
    <property type="evidence" value="ECO:0007669"/>
    <property type="project" value="InterPro"/>
</dbReference>
<dbReference type="InterPro" id="IPR043157">
    <property type="entry name" value="Dynein_AAA1S"/>
</dbReference>
<gene>
    <name evidence="2" type="ORF">CUNI_LOCUS20989</name>
</gene>
<dbReference type="AlphaFoldDB" id="A0A8S4ABK6"/>
<accession>A0A8S4ABK6</accession>
<dbReference type="FunFam" id="1.10.8.710:FF:000004">
    <property type="entry name" value="Dynein axonemal heavy chain 6"/>
    <property type="match status" value="1"/>
</dbReference>
<dbReference type="PANTHER" id="PTHR45703:SF1">
    <property type="entry name" value="DYNEINS HEAVY CHAIN"/>
    <property type="match status" value="1"/>
</dbReference>
<sequence length="149" mass="16692">VLFRTVAMMVPDYAMIAEISLYASGFVSSRSLATKIVATYRLCSEQLSSQHHYDYGMRAVKSVLTAAGNLKLKYPDLNEDVLVLRSINDVNLPKFLSDDIELFQGITSDLFPDVSLPAPDYACLEEALIETMKGRNLQPVPWFLTKIIQ</sequence>
<reference evidence="2" key="1">
    <citation type="submission" date="2021-04" db="EMBL/GenBank/DDBJ databases">
        <authorList>
            <consortium name="Molecular Ecology Group"/>
        </authorList>
    </citation>
    <scope>NUCLEOTIDE SEQUENCE</scope>
</reference>
<organism evidence="2 3">
    <name type="scientific">Candidula unifasciata</name>
    <dbReference type="NCBI Taxonomy" id="100452"/>
    <lineage>
        <taxon>Eukaryota</taxon>
        <taxon>Metazoa</taxon>
        <taxon>Spiralia</taxon>
        <taxon>Lophotrochozoa</taxon>
        <taxon>Mollusca</taxon>
        <taxon>Gastropoda</taxon>
        <taxon>Heterobranchia</taxon>
        <taxon>Euthyneura</taxon>
        <taxon>Panpulmonata</taxon>
        <taxon>Eupulmonata</taxon>
        <taxon>Stylommatophora</taxon>
        <taxon>Helicina</taxon>
        <taxon>Helicoidea</taxon>
        <taxon>Geomitridae</taxon>
        <taxon>Candidula</taxon>
    </lineage>
</organism>
<dbReference type="OrthoDB" id="6091504at2759"/>
<dbReference type="EMBL" id="CAJHNH020008290">
    <property type="protein sequence ID" value="CAG5135431.1"/>
    <property type="molecule type" value="Genomic_DNA"/>
</dbReference>
<dbReference type="GO" id="GO:0007018">
    <property type="term" value="P:microtubule-based movement"/>
    <property type="evidence" value="ECO:0007669"/>
    <property type="project" value="InterPro"/>
</dbReference>
<feature type="non-terminal residue" evidence="2">
    <location>
        <position position="1"/>
    </location>
</feature>
<dbReference type="Gene3D" id="1.10.8.710">
    <property type="match status" value="1"/>
</dbReference>
<evidence type="ECO:0000313" key="3">
    <source>
        <dbReference type="Proteomes" id="UP000678393"/>
    </source>
</evidence>
<dbReference type="GO" id="GO:0030286">
    <property type="term" value="C:dynein complex"/>
    <property type="evidence" value="ECO:0007669"/>
    <property type="project" value="InterPro"/>
</dbReference>
<evidence type="ECO:0000313" key="2">
    <source>
        <dbReference type="EMBL" id="CAG5135431.1"/>
    </source>
</evidence>
<dbReference type="GO" id="GO:0051959">
    <property type="term" value="F:dynein light intermediate chain binding"/>
    <property type="evidence" value="ECO:0007669"/>
    <property type="project" value="InterPro"/>
</dbReference>
<feature type="non-terminal residue" evidence="2">
    <location>
        <position position="149"/>
    </location>
</feature>
<dbReference type="Pfam" id="PF12774">
    <property type="entry name" value="AAA_6"/>
    <property type="match status" value="1"/>
</dbReference>
<dbReference type="Proteomes" id="UP000678393">
    <property type="component" value="Unassembled WGS sequence"/>
</dbReference>
<dbReference type="PANTHER" id="PTHR45703">
    <property type="entry name" value="DYNEIN HEAVY CHAIN"/>
    <property type="match status" value="1"/>
</dbReference>
<name>A0A8S4ABK6_9EUPU</name>
<dbReference type="InterPro" id="IPR035699">
    <property type="entry name" value="AAA_6"/>
</dbReference>
<dbReference type="InterPro" id="IPR026983">
    <property type="entry name" value="DHC"/>
</dbReference>
<feature type="domain" description="Dynein heavy chain hydrolytic ATP-binding dynein motor region" evidence="1">
    <location>
        <begin position="1"/>
        <end position="149"/>
    </location>
</feature>